<dbReference type="CDD" id="cd12953">
    <property type="entry name" value="MMP_TTHA0227"/>
    <property type="match status" value="1"/>
</dbReference>
<evidence type="ECO:0008006" key="3">
    <source>
        <dbReference type="Google" id="ProtNLM"/>
    </source>
</evidence>
<protein>
    <recommendedName>
        <fullName evidence="3">Metallopeptidase family protein</fullName>
    </recommendedName>
</protein>
<dbReference type="AlphaFoldDB" id="A0A4V6HRU9"/>
<dbReference type="STRING" id="180332.GCA_000797495_01352"/>
<gene>
    <name evidence="1" type="ORF">DSM106044_02631</name>
</gene>
<keyword evidence="2" id="KW-1185">Reference proteome</keyword>
<accession>A0A4V6HRU9</accession>
<dbReference type="SUPFAM" id="SSF55486">
    <property type="entry name" value="Metalloproteases ('zincins'), catalytic domain"/>
    <property type="match status" value="1"/>
</dbReference>
<dbReference type="RefSeq" id="WP_027293067.1">
    <property type="nucleotide sequence ID" value="NZ_CABMJZ010000027.1"/>
</dbReference>
<reference evidence="1 2" key="1">
    <citation type="journal article" date="2019" name="Anaerobe">
        <title>Detection of Robinsoniella peoriensis in multiple bone samples of a trauma patient.</title>
        <authorList>
            <person name="Schrottner P."/>
            <person name="Hartwich K."/>
            <person name="Bunk B."/>
            <person name="Schober I."/>
            <person name="Helbig S."/>
            <person name="Rudolph W.W."/>
            <person name="Gunzer F."/>
        </authorList>
    </citation>
    <scope>NUCLEOTIDE SEQUENCE [LARGE SCALE GENOMIC DNA]</scope>
    <source>
        <strain evidence="1 2">DSM 106044</strain>
    </source>
</reference>
<dbReference type="EMBL" id="QGQD01000054">
    <property type="protein sequence ID" value="TLD00498.1"/>
    <property type="molecule type" value="Genomic_DNA"/>
</dbReference>
<organism evidence="1 2">
    <name type="scientific">Robinsoniella peoriensis</name>
    <dbReference type="NCBI Taxonomy" id="180332"/>
    <lineage>
        <taxon>Bacteria</taxon>
        <taxon>Bacillati</taxon>
        <taxon>Bacillota</taxon>
        <taxon>Clostridia</taxon>
        <taxon>Lachnospirales</taxon>
        <taxon>Lachnospiraceae</taxon>
        <taxon>Robinsoniella</taxon>
    </lineage>
</organism>
<proteinExistence type="predicted"/>
<evidence type="ECO:0000313" key="2">
    <source>
        <dbReference type="Proteomes" id="UP000306509"/>
    </source>
</evidence>
<comment type="caution">
    <text evidence="1">The sequence shown here is derived from an EMBL/GenBank/DDBJ whole genome shotgun (WGS) entry which is preliminary data.</text>
</comment>
<evidence type="ECO:0000313" key="1">
    <source>
        <dbReference type="EMBL" id="TLD00498.1"/>
    </source>
</evidence>
<dbReference type="Proteomes" id="UP000306509">
    <property type="component" value="Unassembled WGS sequence"/>
</dbReference>
<name>A0A4V6HRU9_9FIRM</name>
<dbReference type="InterPro" id="IPR038555">
    <property type="entry name" value="Zincin_1_sf"/>
</dbReference>
<sequence>MVTIEEFEEMMSEIVATLPEEFFRELSGGVILKEEEKRHPESVGRELSIMGQYCRNPFLGRYVVIYYGSFQRIYGTLPKERLKEKLRKTILHEFRHHLESLAGERDLEIEDAVQIARYKSEKKT</sequence>
<dbReference type="OrthoDB" id="5071at2"/>
<dbReference type="Gene3D" id="3.30.2010.20">
    <property type="match status" value="1"/>
</dbReference>